<dbReference type="eggNOG" id="COG3210">
    <property type="taxonomic scope" value="Bacteria"/>
</dbReference>
<reference evidence="1" key="1">
    <citation type="submission" date="2006-06" db="EMBL/GenBank/DDBJ databases">
        <title>Complete sequence of Trichodesmium erythraeum IMS101.</title>
        <authorList>
            <consortium name="US DOE Joint Genome Institute"/>
            <person name="Copeland A."/>
            <person name="Lucas S."/>
            <person name="Lapidus A."/>
            <person name="Barry K."/>
            <person name="Detter J.C."/>
            <person name="Glavina del Rio T."/>
            <person name="Hammon N."/>
            <person name="Israni S."/>
            <person name="Dalin E."/>
            <person name="Tice H."/>
            <person name="Pitluck S."/>
            <person name="Kiss H."/>
            <person name="Munk A.C."/>
            <person name="Brettin T."/>
            <person name="Bruce D."/>
            <person name="Han C."/>
            <person name="Tapia R."/>
            <person name="Gilna P."/>
            <person name="Schmutz J."/>
            <person name="Larimer F."/>
            <person name="Land M."/>
            <person name="Hauser L."/>
            <person name="Kyrpides N."/>
            <person name="Kim E."/>
            <person name="Richardson P."/>
        </authorList>
    </citation>
    <scope>NUCLEOTIDE SEQUENCE [LARGE SCALE GENOMIC DNA]</scope>
    <source>
        <strain evidence="1">IMS101</strain>
    </source>
</reference>
<gene>
    <name evidence="1" type="ordered locus">Tery_4512</name>
</gene>
<dbReference type="EMBL" id="CP000393">
    <property type="protein sequence ID" value="ABG53497.1"/>
    <property type="molecule type" value="Genomic_DNA"/>
</dbReference>
<dbReference type="AlphaFoldDB" id="Q10W77"/>
<evidence type="ECO:0000313" key="1">
    <source>
        <dbReference type="EMBL" id="ABG53497.1"/>
    </source>
</evidence>
<evidence type="ECO:0008006" key="2">
    <source>
        <dbReference type="Google" id="ProtNLM"/>
    </source>
</evidence>
<dbReference type="OrthoDB" id="510846at2"/>
<name>Q10W77_TRIEI</name>
<dbReference type="KEGG" id="ter:Tery_4512"/>
<sequence>MAFYKGNQLLAYWKATDFAGYGESRYVNFFAEENESFDRIILSSSNPALETENHAYRLVSEPNTSVPEATSAIGLLIFGAVAYRLRKAK</sequence>
<proteinExistence type="predicted"/>
<dbReference type="HOGENOM" id="CLU_2453741_0_0_3"/>
<organism evidence="1">
    <name type="scientific">Trichodesmium erythraeum (strain IMS101)</name>
    <dbReference type="NCBI Taxonomy" id="203124"/>
    <lineage>
        <taxon>Bacteria</taxon>
        <taxon>Bacillati</taxon>
        <taxon>Cyanobacteriota</taxon>
        <taxon>Cyanophyceae</taxon>
        <taxon>Oscillatoriophycideae</taxon>
        <taxon>Oscillatoriales</taxon>
        <taxon>Microcoleaceae</taxon>
        <taxon>Trichodesmium</taxon>
    </lineage>
</organism>
<accession>Q10W77</accession>
<protein>
    <recommendedName>
        <fullName evidence="2">PEP-CTERM protein-sorting domain-containing protein</fullName>
    </recommendedName>
</protein>